<dbReference type="GO" id="GO:0016740">
    <property type="term" value="F:transferase activity"/>
    <property type="evidence" value="ECO:0007669"/>
    <property type="project" value="UniProtKB-KW"/>
</dbReference>
<dbReference type="Gene3D" id="3.30.200.150">
    <property type="match status" value="1"/>
</dbReference>
<reference evidence="1 2" key="1">
    <citation type="submission" date="2019-12" db="EMBL/GenBank/DDBJ databases">
        <title>Halocatena pleomorpha gen. nov. sp. nov., an extremely halophilic archaeon of family Halobacteriaceae isolated from saltpan soil.</title>
        <authorList>
            <person name="Pal Y."/>
            <person name="Verma A."/>
            <person name="Krishnamurthi S."/>
            <person name="Kumar P."/>
        </authorList>
    </citation>
    <scope>NUCLEOTIDE SEQUENCE [LARGE SCALE GENOMIC DNA]</scope>
    <source>
        <strain evidence="1 2">JCM 16495</strain>
    </source>
</reference>
<evidence type="ECO:0000313" key="1">
    <source>
        <dbReference type="EMBL" id="MWG34183.1"/>
    </source>
</evidence>
<protein>
    <submittedName>
        <fullName evidence="1">Phosphotransferase</fullName>
    </submittedName>
</protein>
<dbReference type="AlphaFoldDB" id="A0A6B0GND3"/>
<name>A0A6B0GND3_9EURY</name>
<dbReference type="Gene3D" id="3.90.1200.10">
    <property type="match status" value="1"/>
</dbReference>
<accession>A0A6B0GND3</accession>
<keyword evidence="1" id="KW-0808">Transferase</keyword>
<dbReference type="EMBL" id="WSZK01000015">
    <property type="protein sequence ID" value="MWG34183.1"/>
    <property type="molecule type" value="Genomic_DNA"/>
</dbReference>
<gene>
    <name evidence="1" type="ORF">GQS65_06705</name>
</gene>
<evidence type="ECO:0000313" key="2">
    <source>
        <dbReference type="Proteomes" id="UP000451471"/>
    </source>
</evidence>
<dbReference type="OrthoDB" id="350437at2157"/>
<comment type="caution">
    <text evidence="1">The sequence shown here is derived from an EMBL/GenBank/DDBJ whole genome shotgun (WGS) entry which is preliminary data.</text>
</comment>
<proteinExistence type="predicted"/>
<dbReference type="RefSeq" id="WP_199268413.1">
    <property type="nucleotide sequence ID" value="NZ_WSZK01000015.1"/>
</dbReference>
<dbReference type="InterPro" id="IPR011009">
    <property type="entry name" value="Kinase-like_dom_sf"/>
</dbReference>
<dbReference type="PANTHER" id="PTHR21310:SF15">
    <property type="entry name" value="AMINOGLYCOSIDE PHOSPHOTRANSFERASE DOMAIN-CONTAINING PROTEIN"/>
    <property type="match status" value="1"/>
</dbReference>
<dbReference type="Proteomes" id="UP000451471">
    <property type="component" value="Unassembled WGS sequence"/>
</dbReference>
<keyword evidence="2" id="KW-1185">Reference proteome</keyword>
<dbReference type="SUPFAM" id="SSF56112">
    <property type="entry name" value="Protein kinase-like (PK-like)"/>
    <property type="match status" value="1"/>
</dbReference>
<sequence>MDSALARRVLTTTFPERRVSDPSALRAGNVKRTFTATVDGDAVVVQLHSDPARLHVEATLTRAVGDRTSLRVPTVRATGTLDGHGYLLTDRAPGEDLHERFTALDRSERRSVVATFGRALGELHEVFRFDGHGPVGVDGDDLVVETSRSWAAWFDHLTATGLDAFPEALADLRPRIERALADRPAADHRSTLFPWDLRPGNARYDGSVTFLDWGGPMTATAECSLAKTEYVVVDWYTPSPALREAFHDGYRRSTTLAADYWGERRPYYRLAAVVRTAVDSRGVVTRPGYPERDGDAAVRFHRDHLEATLAAVESRTE</sequence>
<dbReference type="PANTHER" id="PTHR21310">
    <property type="entry name" value="AMINOGLYCOSIDE PHOSPHOTRANSFERASE-RELATED-RELATED"/>
    <property type="match status" value="1"/>
</dbReference>
<dbReference type="InterPro" id="IPR051678">
    <property type="entry name" value="AGP_Transferase"/>
</dbReference>
<organism evidence="1 2">
    <name type="scientific">Halomarina oriensis</name>
    <dbReference type="NCBI Taxonomy" id="671145"/>
    <lineage>
        <taxon>Archaea</taxon>
        <taxon>Methanobacteriati</taxon>
        <taxon>Methanobacteriota</taxon>
        <taxon>Stenosarchaea group</taxon>
        <taxon>Halobacteria</taxon>
        <taxon>Halobacteriales</taxon>
        <taxon>Natronomonadaceae</taxon>
        <taxon>Halomarina</taxon>
    </lineage>
</organism>